<comment type="caution">
    <text evidence="1">The sequence shown here is derived from an EMBL/GenBank/DDBJ whole genome shotgun (WGS) entry which is preliminary data.</text>
</comment>
<dbReference type="Proteomes" id="UP000095131">
    <property type="component" value="Unassembled WGS sequence"/>
</dbReference>
<sequence length="79" mass="8801">MPSSVEWNPPIGEVPPNWIELNAVVNGWFVKVWLSPFGTYEAAIINLGTYERRRLDVGDVTDIELACANAVELVMAKIN</sequence>
<dbReference type="AlphaFoldDB" id="A0A1E3WJ13"/>
<proteinExistence type="predicted"/>
<organism evidence="1 2">
    <name type="scientific">Vibrio scophthalmi</name>
    <dbReference type="NCBI Taxonomy" id="45658"/>
    <lineage>
        <taxon>Bacteria</taxon>
        <taxon>Pseudomonadati</taxon>
        <taxon>Pseudomonadota</taxon>
        <taxon>Gammaproteobacteria</taxon>
        <taxon>Vibrionales</taxon>
        <taxon>Vibrionaceae</taxon>
        <taxon>Vibrio</taxon>
    </lineage>
</organism>
<dbReference type="RefSeq" id="WP_069447400.1">
    <property type="nucleotide sequence ID" value="NZ_MDCJ01000003.1"/>
</dbReference>
<gene>
    <name evidence="1" type="ORF">VSF3289_03212</name>
</gene>
<accession>A0A1E3WJ13</accession>
<evidence type="ECO:0000313" key="1">
    <source>
        <dbReference type="EMBL" id="ODS09750.1"/>
    </source>
</evidence>
<evidence type="ECO:0000313" key="2">
    <source>
        <dbReference type="Proteomes" id="UP000095131"/>
    </source>
</evidence>
<reference evidence="1 2" key="1">
    <citation type="submission" date="2016-08" db="EMBL/GenBank/DDBJ databases">
        <title>Genome sequencing of Vibrio scophthalmi strain FP3289, an isolated from Paralichthys olivaceus.</title>
        <authorList>
            <person name="Han H.-J."/>
        </authorList>
    </citation>
    <scope>NUCLEOTIDE SEQUENCE [LARGE SCALE GENOMIC DNA]</scope>
    <source>
        <strain evidence="1 2">FP3289</strain>
    </source>
</reference>
<dbReference type="EMBL" id="MDCJ01000003">
    <property type="protein sequence ID" value="ODS09750.1"/>
    <property type="molecule type" value="Genomic_DNA"/>
</dbReference>
<name>A0A1E3WJ13_9VIBR</name>
<protein>
    <submittedName>
        <fullName evidence="1">Uncharacterized protein</fullName>
    </submittedName>
</protein>
<dbReference type="OrthoDB" id="9995873at2"/>